<gene>
    <name evidence="2" type="ORF">UFOPK3674_00481</name>
</gene>
<dbReference type="AlphaFoldDB" id="A0A6J7HN52"/>
<organism evidence="2">
    <name type="scientific">freshwater metagenome</name>
    <dbReference type="NCBI Taxonomy" id="449393"/>
    <lineage>
        <taxon>unclassified sequences</taxon>
        <taxon>metagenomes</taxon>
        <taxon>ecological metagenomes</taxon>
    </lineage>
</organism>
<keyword evidence="1" id="KW-0472">Membrane</keyword>
<reference evidence="2" key="1">
    <citation type="submission" date="2020-05" db="EMBL/GenBank/DDBJ databases">
        <authorList>
            <person name="Chiriac C."/>
            <person name="Salcher M."/>
            <person name="Ghai R."/>
            <person name="Kavagutti S V."/>
        </authorList>
    </citation>
    <scope>NUCLEOTIDE SEQUENCE</scope>
</reference>
<keyword evidence="1" id="KW-0812">Transmembrane</keyword>
<dbReference type="EMBL" id="CAFBMX010000002">
    <property type="protein sequence ID" value="CAB4919866.1"/>
    <property type="molecule type" value="Genomic_DNA"/>
</dbReference>
<evidence type="ECO:0000313" key="2">
    <source>
        <dbReference type="EMBL" id="CAB4919866.1"/>
    </source>
</evidence>
<protein>
    <submittedName>
        <fullName evidence="2">Unannotated protein</fullName>
    </submittedName>
</protein>
<accession>A0A6J7HN52</accession>
<keyword evidence="1" id="KW-1133">Transmembrane helix</keyword>
<feature type="transmembrane region" description="Helical" evidence="1">
    <location>
        <begin position="15"/>
        <end position="34"/>
    </location>
</feature>
<name>A0A6J7HN52_9ZZZZ</name>
<proteinExistence type="predicted"/>
<sequence length="217" mass="23089">MEDQLHIVATSRRRITLITAVFAVLLAVCAALFIGGRTDTAVATDAPGLNANQNICKGSITKGEADPDDPTLTTVAYRLACDQPLTGYALFVDGHPVQSLETETFGTDPITDLPVAKNAFSCNGDLPGYGVNCVGTYTGKWVVIKGTFTIEGDICAEPRVDPILTVMNSTYDSKKKVVNEAISGPFDLGRPKKAGCKATKFSGKRKILFEDAATVIQ</sequence>
<evidence type="ECO:0000256" key="1">
    <source>
        <dbReference type="SAM" id="Phobius"/>
    </source>
</evidence>